<proteinExistence type="inferred from homology"/>
<evidence type="ECO:0000256" key="10">
    <source>
        <dbReference type="ARBA" id="ARBA00023114"/>
    </source>
</evidence>
<evidence type="ECO:0000256" key="14">
    <source>
        <dbReference type="ARBA" id="ARBA00023288"/>
    </source>
</evidence>
<dbReference type="Pfam" id="PF22461">
    <property type="entry name" value="SLBB_2"/>
    <property type="match status" value="2"/>
</dbReference>
<comment type="similarity">
    <text evidence="2">Belongs to the BexD/CtrA/VexA family.</text>
</comment>
<evidence type="ECO:0000313" key="20">
    <source>
        <dbReference type="Proteomes" id="UP000615026"/>
    </source>
</evidence>
<keyword evidence="10" id="KW-0626">Porin</keyword>
<evidence type="ECO:0000256" key="8">
    <source>
        <dbReference type="ARBA" id="ARBA00023047"/>
    </source>
</evidence>
<keyword evidence="6" id="KW-0812">Transmembrane</keyword>
<dbReference type="GO" id="GO:0015288">
    <property type="term" value="F:porin activity"/>
    <property type="evidence" value="ECO:0007669"/>
    <property type="project" value="UniProtKB-KW"/>
</dbReference>
<keyword evidence="8" id="KW-0625">Polysaccharide transport</keyword>
<dbReference type="Proteomes" id="UP000615026">
    <property type="component" value="Unassembled WGS sequence"/>
</dbReference>
<evidence type="ECO:0000259" key="18">
    <source>
        <dbReference type="Pfam" id="PF22461"/>
    </source>
</evidence>
<keyword evidence="9" id="KW-0406">Ion transport</keyword>
<feature type="domain" description="SLBB" evidence="18">
    <location>
        <begin position="267"/>
        <end position="345"/>
    </location>
</feature>
<dbReference type="PANTHER" id="PTHR33619:SF3">
    <property type="entry name" value="POLYSACCHARIDE EXPORT PROTEIN GFCE-RELATED"/>
    <property type="match status" value="1"/>
</dbReference>
<reference evidence="19" key="1">
    <citation type="submission" date="2020-10" db="EMBL/GenBank/DDBJ databases">
        <authorList>
            <person name="Castelo-Branco R."/>
            <person name="Eusebio N."/>
            <person name="Adriana R."/>
            <person name="Vieira A."/>
            <person name="Brugerolle De Fraissinette N."/>
            <person name="Rezende De Castro R."/>
            <person name="Schneider M.P."/>
            <person name="Vasconcelos V."/>
            <person name="Leao P.N."/>
        </authorList>
    </citation>
    <scope>NUCLEOTIDE SEQUENCE</scope>
    <source>
        <strain evidence="19">LEGE 11479</strain>
    </source>
</reference>
<gene>
    <name evidence="19" type="ORF">IQ260_06270</name>
</gene>
<evidence type="ECO:0000256" key="5">
    <source>
        <dbReference type="ARBA" id="ARBA00022597"/>
    </source>
</evidence>
<accession>A0A928ZR80</accession>
<dbReference type="GO" id="GO:0009279">
    <property type="term" value="C:cell outer membrane"/>
    <property type="evidence" value="ECO:0007669"/>
    <property type="project" value="UniProtKB-SubCell"/>
</dbReference>
<evidence type="ECO:0000256" key="2">
    <source>
        <dbReference type="ARBA" id="ARBA00009450"/>
    </source>
</evidence>
<protein>
    <submittedName>
        <fullName evidence="19">SLBB domain-containing protein</fullName>
    </submittedName>
</protein>
<feature type="domain" description="SLBB" evidence="18">
    <location>
        <begin position="133"/>
        <end position="218"/>
    </location>
</feature>
<keyword evidence="12" id="KW-0564">Palmitate</keyword>
<dbReference type="GO" id="GO:0006811">
    <property type="term" value="P:monoatomic ion transport"/>
    <property type="evidence" value="ECO:0007669"/>
    <property type="project" value="UniProtKB-KW"/>
</dbReference>
<comment type="caution">
    <text evidence="19">The sequence shown here is derived from an EMBL/GenBank/DDBJ whole genome shotgun (WGS) entry which is preliminary data.</text>
</comment>
<dbReference type="Pfam" id="PF02563">
    <property type="entry name" value="Poly_export"/>
    <property type="match status" value="1"/>
</dbReference>
<comment type="subcellular location">
    <subcellularLocation>
        <location evidence="1">Cell outer membrane</location>
        <topology evidence="1">Multi-pass membrane protein</topology>
    </subcellularLocation>
</comment>
<evidence type="ECO:0000313" key="19">
    <source>
        <dbReference type="EMBL" id="MBE9066253.1"/>
    </source>
</evidence>
<name>A0A928ZR80_LEPEC</name>
<evidence type="ECO:0000259" key="16">
    <source>
        <dbReference type="Pfam" id="PF02563"/>
    </source>
</evidence>
<dbReference type="InterPro" id="IPR003715">
    <property type="entry name" value="Poly_export_N"/>
</dbReference>
<evidence type="ECO:0000256" key="7">
    <source>
        <dbReference type="ARBA" id="ARBA00022729"/>
    </source>
</evidence>
<evidence type="ECO:0000259" key="17">
    <source>
        <dbReference type="Pfam" id="PF10531"/>
    </source>
</evidence>
<dbReference type="Pfam" id="PF10531">
    <property type="entry name" value="SLBB"/>
    <property type="match status" value="1"/>
</dbReference>
<keyword evidence="5" id="KW-0762">Sugar transport</keyword>
<dbReference type="AlphaFoldDB" id="A0A928ZR80"/>
<keyword evidence="11" id="KW-0472">Membrane</keyword>
<dbReference type="InterPro" id="IPR054765">
    <property type="entry name" value="SLBB_dom"/>
</dbReference>
<organism evidence="19 20">
    <name type="scientific">Leptolyngbya cf. ectocarpi LEGE 11479</name>
    <dbReference type="NCBI Taxonomy" id="1828722"/>
    <lineage>
        <taxon>Bacteria</taxon>
        <taxon>Bacillati</taxon>
        <taxon>Cyanobacteriota</taxon>
        <taxon>Cyanophyceae</taxon>
        <taxon>Leptolyngbyales</taxon>
        <taxon>Leptolyngbyaceae</taxon>
        <taxon>Leptolyngbya group</taxon>
        <taxon>Leptolyngbya</taxon>
    </lineage>
</organism>
<feature type="domain" description="Soluble ligand binding" evidence="17">
    <location>
        <begin position="371"/>
        <end position="423"/>
    </location>
</feature>
<dbReference type="RefSeq" id="WP_193991883.1">
    <property type="nucleotide sequence ID" value="NZ_JADEXP010000034.1"/>
</dbReference>
<dbReference type="GO" id="GO:0015159">
    <property type="term" value="F:polysaccharide transmembrane transporter activity"/>
    <property type="evidence" value="ECO:0007669"/>
    <property type="project" value="InterPro"/>
</dbReference>
<sequence>MLNRCLPHPRLTIIWAVLFVIGISSSPVKAQAPSLPELSNSASSQAPASPPPAETAYTLGAGDVVQVDIFKVPQYSGESEVLVDGTLNLPLIGAVNVAGLTIDESTALLSNRYGQYLRRPLVTISLTNRRPLQVGISGEINQPGAYTLTQTGTQAPRLSQLLEKAGGVTQVADIQQIQVQRPGRDGSQQLLTIDLWQLIESGSSQYDISLRDGDSIFIPTGQVSLEEAVLLADSSIAASVSEPINIAVIGEVYRPGPYTLQGGFATTGDAGVPGASSNSSTPTTVTRALQVAGGISPRANIRQVQVVRPTRSGDSQVIDVNLWKLLEVGDVRQDVVLQAGDTIVVPTATALEPTEVPTVASASFSPNTIRVNVVGEVDQSGVIELPPNTSLSQAILAAGGFNTRAKESEAELIRLNPDGTVIRQTIPVDFAQGINEENNPLLQNNDVVIVNPSAITRLSDDIGSVLRPVGQVITNIFSPLRFLNIFD</sequence>
<keyword evidence="14" id="KW-0449">Lipoprotein</keyword>
<dbReference type="PANTHER" id="PTHR33619">
    <property type="entry name" value="POLYSACCHARIDE EXPORT PROTEIN GFCE-RELATED"/>
    <property type="match status" value="1"/>
</dbReference>
<dbReference type="GO" id="GO:0046930">
    <property type="term" value="C:pore complex"/>
    <property type="evidence" value="ECO:0007669"/>
    <property type="project" value="UniProtKB-KW"/>
</dbReference>
<feature type="domain" description="Polysaccharide export protein N-terminal" evidence="16">
    <location>
        <begin position="52"/>
        <end position="126"/>
    </location>
</feature>
<evidence type="ECO:0000256" key="1">
    <source>
        <dbReference type="ARBA" id="ARBA00004571"/>
    </source>
</evidence>
<dbReference type="Gene3D" id="3.30.1950.10">
    <property type="entry name" value="wza like domain"/>
    <property type="match status" value="1"/>
</dbReference>
<dbReference type="Gene3D" id="3.10.560.10">
    <property type="entry name" value="Outer membrane lipoprotein wza domain like"/>
    <property type="match status" value="3"/>
</dbReference>
<evidence type="ECO:0000256" key="15">
    <source>
        <dbReference type="SAM" id="MobiDB-lite"/>
    </source>
</evidence>
<dbReference type="InterPro" id="IPR019554">
    <property type="entry name" value="Soluble_ligand-bd"/>
</dbReference>
<dbReference type="InterPro" id="IPR049712">
    <property type="entry name" value="Poly_export"/>
</dbReference>
<keyword evidence="4" id="KW-1134">Transmembrane beta strand</keyword>
<evidence type="ECO:0000256" key="12">
    <source>
        <dbReference type="ARBA" id="ARBA00023139"/>
    </source>
</evidence>
<feature type="region of interest" description="Disordered" evidence="15">
    <location>
        <begin position="34"/>
        <end position="54"/>
    </location>
</feature>
<evidence type="ECO:0000256" key="11">
    <source>
        <dbReference type="ARBA" id="ARBA00023136"/>
    </source>
</evidence>
<keyword evidence="3" id="KW-0813">Transport</keyword>
<dbReference type="EMBL" id="JADEXP010000034">
    <property type="protein sequence ID" value="MBE9066253.1"/>
    <property type="molecule type" value="Genomic_DNA"/>
</dbReference>
<evidence type="ECO:0000256" key="4">
    <source>
        <dbReference type="ARBA" id="ARBA00022452"/>
    </source>
</evidence>
<keyword evidence="20" id="KW-1185">Reference proteome</keyword>
<evidence type="ECO:0000256" key="13">
    <source>
        <dbReference type="ARBA" id="ARBA00023237"/>
    </source>
</evidence>
<keyword evidence="7" id="KW-0732">Signal</keyword>
<evidence type="ECO:0000256" key="6">
    <source>
        <dbReference type="ARBA" id="ARBA00022692"/>
    </source>
</evidence>
<keyword evidence="13" id="KW-0998">Cell outer membrane</keyword>
<evidence type="ECO:0000256" key="3">
    <source>
        <dbReference type="ARBA" id="ARBA00022448"/>
    </source>
</evidence>
<evidence type="ECO:0000256" key="9">
    <source>
        <dbReference type="ARBA" id="ARBA00023065"/>
    </source>
</evidence>